<dbReference type="EMBL" id="FOZP01000004">
    <property type="protein sequence ID" value="SFS54343.1"/>
    <property type="molecule type" value="Genomic_DNA"/>
</dbReference>
<dbReference type="SMART" id="SM00347">
    <property type="entry name" value="HTH_MARR"/>
    <property type="match status" value="1"/>
</dbReference>
<dbReference type="Proteomes" id="UP000199312">
    <property type="component" value="Unassembled WGS sequence"/>
</dbReference>
<protein>
    <submittedName>
        <fullName evidence="5">DNA-binding transcriptional regulator, MarR family</fullName>
    </submittedName>
</protein>
<dbReference type="SUPFAM" id="SSF46785">
    <property type="entry name" value="Winged helix' DNA-binding domain"/>
    <property type="match status" value="1"/>
</dbReference>
<dbReference type="InterPro" id="IPR000835">
    <property type="entry name" value="HTH_MarR-typ"/>
</dbReference>
<sequence>MTFSDILIKLRKIVRSINLESKRVEKEQGVSIPQLLCLQFLAEQKDYRTNAAKLKTFLNLNASTISGILRRLEKKGLVAKLPKTLDKRVTLISLTANGMELLQSAPITFQQKLSEKLQALPPEKLQIITEGIDLLTKLMEVEEIDASPIITAEEFESE</sequence>
<dbReference type="PANTHER" id="PTHR33164:SF89">
    <property type="entry name" value="MARR FAMILY REGULATORY PROTEIN"/>
    <property type="match status" value="1"/>
</dbReference>
<evidence type="ECO:0000256" key="2">
    <source>
        <dbReference type="ARBA" id="ARBA00023125"/>
    </source>
</evidence>
<keyword evidence="6" id="KW-1185">Reference proteome</keyword>
<dbReference type="GO" id="GO:0003677">
    <property type="term" value="F:DNA binding"/>
    <property type="evidence" value="ECO:0007669"/>
    <property type="project" value="UniProtKB-KW"/>
</dbReference>
<dbReference type="InterPro" id="IPR023187">
    <property type="entry name" value="Tscrpt_reg_MarR-type_CS"/>
</dbReference>
<keyword evidence="1" id="KW-0805">Transcription regulation</keyword>
<evidence type="ECO:0000256" key="1">
    <source>
        <dbReference type="ARBA" id="ARBA00023015"/>
    </source>
</evidence>
<dbReference type="GO" id="GO:0006950">
    <property type="term" value="P:response to stress"/>
    <property type="evidence" value="ECO:0007669"/>
    <property type="project" value="TreeGrafter"/>
</dbReference>
<keyword evidence="2 5" id="KW-0238">DNA-binding</keyword>
<dbReference type="STRING" id="593133.SAMN04488006_1987"/>
<dbReference type="OrthoDB" id="1120589at2"/>
<evidence type="ECO:0000256" key="3">
    <source>
        <dbReference type="ARBA" id="ARBA00023163"/>
    </source>
</evidence>
<evidence type="ECO:0000259" key="4">
    <source>
        <dbReference type="PROSITE" id="PS50995"/>
    </source>
</evidence>
<dbReference type="InterPro" id="IPR039422">
    <property type="entry name" value="MarR/SlyA-like"/>
</dbReference>
<reference evidence="6" key="1">
    <citation type="submission" date="2016-10" db="EMBL/GenBank/DDBJ databases">
        <authorList>
            <person name="Varghese N."/>
            <person name="Submissions S."/>
        </authorList>
    </citation>
    <scope>NUCLEOTIDE SEQUENCE [LARGE SCALE GENOMIC DNA]</scope>
    <source>
        <strain evidence="6">DSM 24450</strain>
    </source>
</reference>
<accession>A0A1I6QPF3</accession>
<dbReference type="InterPro" id="IPR036390">
    <property type="entry name" value="WH_DNA-bd_sf"/>
</dbReference>
<dbReference type="AlphaFoldDB" id="A0A1I6QPF3"/>
<organism evidence="5 6">
    <name type="scientific">Lutibacter maritimus</name>
    <dbReference type="NCBI Taxonomy" id="593133"/>
    <lineage>
        <taxon>Bacteria</taxon>
        <taxon>Pseudomonadati</taxon>
        <taxon>Bacteroidota</taxon>
        <taxon>Flavobacteriia</taxon>
        <taxon>Flavobacteriales</taxon>
        <taxon>Flavobacteriaceae</taxon>
        <taxon>Lutibacter</taxon>
    </lineage>
</organism>
<dbReference type="Pfam" id="PF01047">
    <property type="entry name" value="MarR"/>
    <property type="match status" value="1"/>
</dbReference>
<proteinExistence type="predicted"/>
<dbReference type="PANTHER" id="PTHR33164">
    <property type="entry name" value="TRANSCRIPTIONAL REGULATOR, MARR FAMILY"/>
    <property type="match status" value="1"/>
</dbReference>
<dbReference type="InterPro" id="IPR036388">
    <property type="entry name" value="WH-like_DNA-bd_sf"/>
</dbReference>
<dbReference type="Gene3D" id="1.10.10.10">
    <property type="entry name" value="Winged helix-like DNA-binding domain superfamily/Winged helix DNA-binding domain"/>
    <property type="match status" value="1"/>
</dbReference>
<feature type="domain" description="HTH marR-type" evidence="4">
    <location>
        <begin position="3"/>
        <end position="140"/>
    </location>
</feature>
<evidence type="ECO:0000313" key="6">
    <source>
        <dbReference type="Proteomes" id="UP000199312"/>
    </source>
</evidence>
<dbReference type="RefSeq" id="WP_090225486.1">
    <property type="nucleotide sequence ID" value="NZ_FOZP01000004.1"/>
</dbReference>
<evidence type="ECO:0000313" key="5">
    <source>
        <dbReference type="EMBL" id="SFS54343.1"/>
    </source>
</evidence>
<dbReference type="PROSITE" id="PS50995">
    <property type="entry name" value="HTH_MARR_2"/>
    <property type="match status" value="1"/>
</dbReference>
<dbReference type="PROSITE" id="PS01117">
    <property type="entry name" value="HTH_MARR_1"/>
    <property type="match status" value="1"/>
</dbReference>
<keyword evidence="3" id="KW-0804">Transcription</keyword>
<dbReference type="PRINTS" id="PR00598">
    <property type="entry name" value="HTHMARR"/>
</dbReference>
<name>A0A1I6QPF3_9FLAO</name>
<dbReference type="GO" id="GO:0003700">
    <property type="term" value="F:DNA-binding transcription factor activity"/>
    <property type="evidence" value="ECO:0007669"/>
    <property type="project" value="InterPro"/>
</dbReference>
<gene>
    <name evidence="5" type="ORF">SAMN04488006_1987</name>
</gene>